<accession>A0A2W7NI10</accession>
<sequence>MKHLLLLSFSLLMTLHLSAQHPYPPVGKVQMQKLNSTILNTERDYAIYLPKSYTTDTLRQFPVLYLLHGLYGNHKDWSERGHVADVANQVFDSGMADEMIIVMPDAGTDWYGYFNMKGWEYERFFFEEFMPAIEKRFRIKGDKAHRAIAGLSMGGGGTTAYAQKHPDLFASAYAMSALMALPEFGRAPSTDFKMQELNQSVTANSCIDHVIKADEAGKAALRSVRWFVDCGDDDFLFDVNLDFYRAMIKAHIPCQLRVRDGGHTWEYWHSALYLALPWVSNGFGK</sequence>
<name>A0A2W7NI10_9BACT</name>
<keyword evidence="3" id="KW-1185">Reference proteome</keyword>
<dbReference type="PANTHER" id="PTHR48098:SF1">
    <property type="entry name" value="DIACYLGLYCEROL ACYLTRANSFERASE_MYCOLYLTRANSFERASE AG85A"/>
    <property type="match status" value="1"/>
</dbReference>
<organism evidence="2 3">
    <name type="scientific">Breznakibacter xylanolyticus</name>
    <dbReference type="NCBI Taxonomy" id="990"/>
    <lineage>
        <taxon>Bacteria</taxon>
        <taxon>Pseudomonadati</taxon>
        <taxon>Bacteroidota</taxon>
        <taxon>Bacteroidia</taxon>
        <taxon>Marinilabiliales</taxon>
        <taxon>Marinilabiliaceae</taxon>
        <taxon>Breznakibacter</taxon>
    </lineage>
</organism>
<protein>
    <submittedName>
        <fullName evidence="2">S-formylglutathione hydrolase FrmB</fullName>
    </submittedName>
</protein>
<dbReference type="EMBL" id="QKZK01000003">
    <property type="protein sequence ID" value="PZX20071.1"/>
    <property type="molecule type" value="Genomic_DNA"/>
</dbReference>
<proteinExistence type="predicted"/>
<dbReference type="Gene3D" id="3.40.50.1820">
    <property type="entry name" value="alpha/beta hydrolase"/>
    <property type="match status" value="1"/>
</dbReference>
<evidence type="ECO:0000313" key="3">
    <source>
        <dbReference type="Proteomes" id="UP000249239"/>
    </source>
</evidence>
<feature type="signal peptide" evidence="1">
    <location>
        <begin position="1"/>
        <end position="19"/>
    </location>
</feature>
<gene>
    <name evidence="2" type="ORF">LX69_00523</name>
</gene>
<dbReference type="InterPro" id="IPR050583">
    <property type="entry name" value="Mycobacterial_A85_antigen"/>
</dbReference>
<evidence type="ECO:0000313" key="2">
    <source>
        <dbReference type="EMBL" id="PZX20071.1"/>
    </source>
</evidence>
<dbReference type="SUPFAM" id="SSF53474">
    <property type="entry name" value="alpha/beta-Hydrolases"/>
    <property type="match status" value="1"/>
</dbReference>
<reference evidence="2 3" key="1">
    <citation type="submission" date="2018-06" db="EMBL/GenBank/DDBJ databases">
        <title>Genomic Encyclopedia of Archaeal and Bacterial Type Strains, Phase II (KMG-II): from individual species to whole genera.</title>
        <authorList>
            <person name="Goeker M."/>
        </authorList>
    </citation>
    <scope>NUCLEOTIDE SEQUENCE [LARGE SCALE GENOMIC DNA]</scope>
    <source>
        <strain evidence="2 3">DSM 6779</strain>
    </source>
</reference>
<dbReference type="Proteomes" id="UP000249239">
    <property type="component" value="Unassembled WGS sequence"/>
</dbReference>
<dbReference type="AlphaFoldDB" id="A0A2W7NI10"/>
<dbReference type="GO" id="GO:0016747">
    <property type="term" value="F:acyltransferase activity, transferring groups other than amino-acyl groups"/>
    <property type="evidence" value="ECO:0007669"/>
    <property type="project" value="TreeGrafter"/>
</dbReference>
<dbReference type="PANTHER" id="PTHR48098">
    <property type="entry name" value="ENTEROCHELIN ESTERASE-RELATED"/>
    <property type="match status" value="1"/>
</dbReference>
<dbReference type="RefSeq" id="WP_111444251.1">
    <property type="nucleotide sequence ID" value="NZ_QKZK01000003.1"/>
</dbReference>
<comment type="caution">
    <text evidence="2">The sequence shown here is derived from an EMBL/GenBank/DDBJ whole genome shotgun (WGS) entry which is preliminary data.</text>
</comment>
<dbReference type="Pfam" id="PF00756">
    <property type="entry name" value="Esterase"/>
    <property type="match status" value="1"/>
</dbReference>
<dbReference type="OrthoDB" id="9803578at2"/>
<dbReference type="InterPro" id="IPR000801">
    <property type="entry name" value="Esterase-like"/>
</dbReference>
<dbReference type="InterPro" id="IPR029058">
    <property type="entry name" value="AB_hydrolase_fold"/>
</dbReference>
<keyword evidence="2" id="KW-0378">Hydrolase</keyword>
<dbReference type="GO" id="GO:0016787">
    <property type="term" value="F:hydrolase activity"/>
    <property type="evidence" value="ECO:0007669"/>
    <property type="project" value="UniProtKB-KW"/>
</dbReference>
<keyword evidence="1" id="KW-0732">Signal</keyword>
<feature type="chain" id="PRO_5015851999" evidence="1">
    <location>
        <begin position="20"/>
        <end position="285"/>
    </location>
</feature>
<evidence type="ECO:0000256" key="1">
    <source>
        <dbReference type="SAM" id="SignalP"/>
    </source>
</evidence>